<sequence length="160" mass="16863">MTKRKALVVAGLLTSLYAVLALTVPVLAFIDLLNGIFVGVMLAVIAVYFPVFYKSLKSQTFDRTAQLAVGIGLIWASLAIARIYSAWLFASGKNGGFLLSPVGGFAIFLAIIGGALHITAPGYPADSDPPLPVAFAGRNRWLLLFSGVTGGIVALLLRIL</sequence>
<feature type="transmembrane region" description="Helical" evidence="1">
    <location>
        <begin position="65"/>
        <end position="85"/>
    </location>
</feature>
<organism evidence="2">
    <name type="scientific">uncultured Caudovirales phage</name>
    <dbReference type="NCBI Taxonomy" id="2100421"/>
    <lineage>
        <taxon>Viruses</taxon>
        <taxon>Duplodnaviria</taxon>
        <taxon>Heunggongvirae</taxon>
        <taxon>Uroviricota</taxon>
        <taxon>Caudoviricetes</taxon>
        <taxon>Peduoviridae</taxon>
        <taxon>Maltschvirus</taxon>
        <taxon>Maltschvirus maltsch</taxon>
    </lineage>
</organism>
<reference evidence="2" key="1">
    <citation type="submission" date="2020-04" db="EMBL/GenBank/DDBJ databases">
        <authorList>
            <person name="Chiriac C."/>
            <person name="Salcher M."/>
            <person name="Ghai R."/>
            <person name="Kavagutti S V."/>
        </authorList>
    </citation>
    <scope>NUCLEOTIDE SEQUENCE</scope>
</reference>
<keyword evidence="1" id="KW-0472">Membrane</keyword>
<keyword evidence="1" id="KW-0812">Transmembrane</keyword>
<protein>
    <submittedName>
        <fullName evidence="2">Uncharacterized protein</fullName>
    </submittedName>
</protein>
<feature type="transmembrane region" description="Helical" evidence="1">
    <location>
        <begin position="141"/>
        <end position="159"/>
    </location>
</feature>
<proteinExistence type="predicted"/>
<feature type="transmembrane region" description="Helical" evidence="1">
    <location>
        <begin position="31"/>
        <end position="53"/>
    </location>
</feature>
<dbReference type="EMBL" id="LR796252">
    <property type="protein sequence ID" value="CAB4131758.1"/>
    <property type="molecule type" value="Genomic_DNA"/>
</dbReference>
<accession>A0A6J5LAU6</accession>
<name>A0A6J5LAU6_9CAUD</name>
<keyword evidence="1" id="KW-1133">Transmembrane helix</keyword>
<evidence type="ECO:0000256" key="1">
    <source>
        <dbReference type="SAM" id="Phobius"/>
    </source>
</evidence>
<gene>
    <name evidence="2" type="ORF">UFOVP131_29</name>
</gene>
<feature type="transmembrane region" description="Helical" evidence="1">
    <location>
        <begin position="97"/>
        <end position="120"/>
    </location>
</feature>
<evidence type="ECO:0000313" key="2">
    <source>
        <dbReference type="EMBL" id="CAB4131758.1"/>
    </source>
</evidence>